<evidence type="ECO:0000313" key="1">
    <source>
        <dbReference type="EMBL" id="MBB5913112.1"/>
    </source>
</evidence>
<name>A0A7W9UHH1_9NOCA</name>
<keyword evidence="2" id="KW-1185">Reference proteome</keyword>
<comment type="caution">
    <text evidence="1">The sequence shown here is derived from an EMBL/GenBank/DDBJ whole genome shotgun (WGS) entry which is preliminary data.</text>
</comment>
<organism evidence="1 2">
    <name type="scientific">Nocardia transvalensis</name>
    <dbReference type="NCBI Taxonomy" id="37333"/>
    <lineage>
        <taxon>Bacteria</taxon>
        <taxon>Bacillati</taxon>
        <taxon>Actinomycetota</taxon>
        <taxon>Actinomycetes</taxon>
        <taxon>Mycobacteriales</taxon>
        <taxon>Nocardiaceae</taxon>
        <taxon>Nocardia</taxon>
    </lineage>
</organism>
<dbReference type="Proteomes" id="UP000540412">
    <property type="component" value="Unassembled WGS sequence"/>
</dbReference>
<sequence length="308" mass="34259">MSVRDQFPHLIQNYRPDPDIDEVDDEPASSYLRATMLEGLRQFEPAASLPGFASIKLTGQPFDDGLFNAAAAEIFSQLDREVRAAAPTDTAEQLSIGFREVHAGSVVLPLAPFAADTPSEEELAMVGPSPLELALIRVLDLHDLLESDEIPVRWTADNVPHNLAHRLRLLIESLDKADAGVEIDLSQHNGRRRKSRLTSRGRQRANRLFEPQGTVEIEVQAGDLAGITLGSEFAQVQLRPGLGKRKIDIVQVPPETAKNLPWDVYLRIEVRTVKSSDRFGERKRTEHQFIRVLDHADPLHASEADPEP</sequence>
<reference evidence="1 2" key="1">
    <citation type="submission" date="2020-08" db="EMBL/GenBank/DDBJ databases">
        <title>Sequencing the genomes of 1000 actinobacteria strains.</title>
        <authorList>
            <person name="Klenk H.-P."/>
        </authorList>
    </citation>
    <scope>NUCLEOTIDE SEQUENCE [LARGE SCALE GENOMIC DNA]</scope>
    <source>
        <strain evidence="1 2">DSM 43582</strain>
    </source>
</reference>
<evidence type="ECO:0000313" key="2">
    <source>
        <dbReference type="Proteomes" id="UP000540412"/>
    </source>
</evidence>
<gene>
    <name evidence="1" type="ORF">BJY24_001979</name>
</gene>
<dbReference type="EMBL" id="JACHIT010000001">
    <property type="protein sequence ID" value="MBB5913112.1"/>
    <property type="molecule type" value="Genomic_DNA"/>
</dbReference>
<dbReference type="AlphaFoldDB" id="A0A7W9UHH1"/>
<protein>
    <submittedName>
        <fullName evidence="1">Uncharacterized protein</fullName>
    </submittedName>
</protein>
<accession>A0A7W9UHH1</accession>
<dbReference type="RefSeq" id="WP_157185354.1">
    <property type="nucleotide sequence ID" value="NZ_JACHIT010000001.1"/>
</dbReference>
<proteinExistence type="predicted"/>